<dbReference type="GO" id="GO:0046872">
    <property type="term" value="F:metal ion binding"/>
    <property type="evidence" value="ECO:0007669"/>
    <property type="project" value="UniProtKB-KW"/>
</dbReference>
<dbReference type="InterPro" id="IPR010255">
    <property type="entry name" value="Haem_peroxidase_sf"/>
</dbReference>
<keyword evidence="2" id="KW-0964">Secreted</keyword>
<keyword evidence="4" id="KW-0349">Heme</keyword>
<feature type="binding site" description="axial binding residue" evidence="4">
    <location>
        <position position="119"/>
    </location>
    <ligand>
        <name>heme b</name>
        <dbReference type="ChEBI" id="CHEBI:60344"/>
    </ligand>
    <ligandPart>
        <name>Fe</name>
        <dbReference type="ChEBI" id="CHEBI:18248"/>
    </ligandPart>
</feature>
<protein>
    <submittedName>
        <fullName evidence="5">Uncharacterized protein</fullName>
    </submittedName>
</protein>
<sequence length="492" mass="56193">MLVLKHLCDKLVTRNVQQARVFLPNTTFHNVLAKQIEDVMGANADPEFIFNEARKVNIAVQQKMLYEEMIPASFGESLLKFDGGSLASPSDEPIYQNENREDGPKVFNEFVTAAFRIAHSEQPDHVVAADSSYNITQKLDLKDNFFDPHLMMIEGPGAVCRGAAAFQSLSAGPSFADSVANQLLKPHTAFFGQDLFAINIARGRDHGIAGYKAYVDLFKADPECAALYEDWRGMMPNWRKLIKQQYRNKEEDVDLYVGMLMEEHLEGASTGPTASCVQLKQFKQSKTQDRWFYENHDFWNNDSKFDQIKKFDVATLMCYVLEDMNTVPDLPFLAEGSKILGKTRKMVECSELLENVNLAEIYAPDFATYSNDVFEASVAALKKIGAKNWEKNEKQFRRHVEKWSWLSQNVRTVGCRNPAGDGSLDLSDFNVSETESCDNIWYYKTNLIAFHNNYVCLDNVHKRNIVHFPRRYTLAKKMLNRIAKKLNCDPKY</sequence>
<dbReference type="InterPro" id="IPR019791">
    <property type="entry name" value="Haem_peroxidase_animal"/>
</dbReference>
<dbReference type="Proteomes" id="UP000011014">
    <property type="component" value="Unassembled WGS sequence"/>
</dbReference>
<evidence type="ECO:0000256" key="1">
    <source>
        <dbReference type="ARBA" id="ARBA00004613"/>
    </source>
</evidence>
<evidence type="ECO:0000256" key="2">
    <source>
        <dbReference type="ARBA" id="ARBA00022525"/>
    </source>
</evidence>
<name>E4YVW4_OIKDI</name>
<gene>
    <name evidence="5" type="ORF">GSOID_T00020174001</name>
</gene>
<evidence type="ECO:0000256" key="3">
    <source>
        <dbReference type="ARBA" id="ARBA00023180"/>
    </source>
</evidence>
<dbReference type="SUPFAM" id="SSF48113">
    <property type="entry name" value="Heme-dependent peroxidases"/>
    <property type="match status" value="1"/>
</dbReference>
<evidence type="ECO:0000256" key="4">
    <source>
        <dbReference type="PIRSR" id="PIRSR619791-2"/>
    </source>
</evidence>
<proteinExistence type="predicted"/>
<dbReference type="GO" id="GO:0020037">
    <property type="term" value="F:heme binding"/>
    <property type="evidence" value="ECO:0007669"/>
    <property type="project" value="InterPro"/>
</dbReference>
<keyword evidence="4" id="KW-0408">Iron</keyword>
<dbReference type="EMBL" id="FN655587">
    <property type="protein sequence ID" value="CBY39599.1"/>
    <property type="molecule type" value="Genomic_DNA"/>
</dbReference>
<dbReference type="AlphaFoldDB" id="E4YVW4"/>
<dbReference type="Pfam" id="PF03098">
    <property type="entry name" value="An_peroxidase"/>
    <property type="match status" value="1"/>
</dbReference>
<dbReference type="InterPro" id="IPR037120">
    <property type="entry name" value="Haem_peroxidase_sf_animal"/>
</dbReference>
<dbReference type="GO" id="GO:0006979">
    <property type="term" value="P:response to oxidative stress"/>
    <property type="evidence" value="ECO:0007669"/>
    <property type="project" value="InterPro"/>
</dbReference>
<organism evidence="5">
    <name type="scientific">Oikopleura dioica</name>
    <name type="common">Tunicate</name>
    <dbReference type="NCBI Taxonomy" id="34765"/>
    <lineage>
        <taxon>Eukaryota</taxon>
        <taxon>Metazoa</taxon>
        <taxon>Chordata</taxon>
        <taxon>Tunicata</taxon>
        <taxon>Appendicularia</taxon>
        <taxon>Copelata</taxon>
        <taxon>Oikopleuridae</taxon>
        <taxon>Oikopleura</taxon>
    </lineage>
</organism>
<comment type="subcellular location">
    <subcellularLocation>
        <location evidence="1">Secreted</location>
    </subcellularLocation>
</comment>
<reference evidence="5" key="1">
    <citation type="journal article" date="2010" name="Science">
        <title>Plasticity of animal genome architecture unmasked by rapid evolution of a pelagic tunicate.</title>
        <authorList>
            <person name="Denoeud F."/>
            <person name="Henriet S."/>
            <person name="Mungpakdee S."/>
            <person name="Aury J.M."/>
            <person name="Da Silva C."/>
            <person name="Brinkmann H."/>
            <person name="Mikhaleva J."/>
            <person name="Olsen L.C."/>
            <person name="Jubin C."/>
            <person name="Canestro C."/>
            <person name="Bouquet J.M."/>
            <person name="Danks G."/>
            <person name="Poulain J."/>
            <person name="Campsteijn C."/>
            <person name="Adamski M."/>
            <person name="Cross I."/>
            <person name="Yadetie F."/>
            <person name="Muffato M."/>
            <person name="Louis A."/>
            <person name="Butcher S."/>
            <person name="Tsagkogeorga G."/>
            <person name="Konrad A."/>
            <person name="Singh S."/>
            <person name="Jensen M.F."/>
            <person name="Cong E.H."/>
            <person name="Eikeseth-Otteraa H."/>
            <person name="Noel B."/>
            <person name="Anthouard V."/>
            <person name="Porcel B.M."/>
            <person name="Kachouri-Lafond R."/>
            <person name="Nishino A."/>
            <person name="Ugolini M."/>
            <person name="Chourrout P."/>
            <person name="Nishida H."/>
            <person name="Aasland R."/>
            <person name="Huzurbazar S."/>
            <person name="Westhof E."/>
            <person name="Delsuc F."/>
            <person name="Lehrach H."/>
            <person name="Reinhardt R."/>
            <person name="Weissenbach J."/>
            <person name="Roy S.W."/>
            <person name="Artiguenave F."/>
            <person name="Postlethwait J.H."/>
            <person name="Manak J.R."/>
            <person name="Thompson E.M."/>
            <person name="Jaillon O."/>
            <person name="Du Pasquier L."/>
            <person name="Boudinot P."/>
            <person name="Liberles D.A."/>
            <person name="Volff J.N."/>
            <person name="Philippe H."/>
            <person name="Lenhard B."/>
            <person name="Roest Crollius H."/>
            <person name="Wincker P."/>
            <person name="Chourrout D."/>
        </authorList>
    </citation>
    <scope>NUCLEOTIDE SEQUENCE [LARGE SCALE GENOMIC DNA]</scope>
</reference>
<accession>E4YVW4</accession>
<dbReference type="Gene3D" id="1.10.640.10">
    <property type="entry name" value="Haem peroxidase domain superfamily, animal type"/>
    <property type="match status" value="1"/>
</dbReference>
<dbReference type="PANTHER" id="PTHR11475">
    <property type="entry name" value="OXIDASE/PEROXIDASE"/>
    <property type="match status" value="1"/>
</dbReference>
<evidence type="ECO:0000313" key="5">
    <source>
        <dbReference type="EMBL" id="CBY39599.1"/>
    </source>
</evidence>
<dbReference type="GO" id="GO:0005576">
    <property type="term" value="C:extracellular region"/>
    <property type="evidence" value="ECO:0007669"/>
    <property type="project" value="UniProtKB-SubCell"/>
</dbReference>
<dbReference type="GO" id="GO:0004601">
    <property type="term" value="F:peroxidase activity"/>
    <property type="evidence" value="ECO:0007669"/>
    <property type="project" value="InterPro"/>
</dbReference>
<keyword evidence="4" id="KW-0479">Metal-binding</keyword>
<dbReference type="PANTHER" id="PTHR11475:SF4">
    <property type="entry name" value="CHORION PEROXIDASE"/>
    <property type="match status" value="1"/>
</dbReference>
<dbReference type="PROSITE" id="PS50292">
    <property type="entry name" value="PEROXIDASE_3"/>
    <property type="match status" value="1"/>
</dbReference>
<keyword evidence="3" id="KW-0325">Glycoprotein</keyword>